<feature type="domain" description="Fungal lipase-type" evidence="2">
    <location>
        <begin position="116"/>
        <end position="237"/>
    </location>
</feature>
<dbReference type="SUPFAM" id="SSF53474">
    <property type="entry name" value="alpha/beta-Hydrolases"/>
    <property type="match status" value="1"/>
</dbReference>
<protein>
    <submittedName>
        <fullName evidence="3">Lipase family protein</fullName>
    </submittedName>
</protein>
<dbReference type="AlphaFoldDB" id="A0A7H1JBG7"/>
<dbReference type="GO" id="GO:0006629">
    <property type="term" value="P:lipid metabolic process"/>
    <property type="evidence" value="ECO:0007669"/>
    <property type="project" value="InterPro"/>
</dbReference>
<dbReference type="Proteomes" id="UP000516370">
    <property type="component" value="Chromosome"/>
</dbReference>
<reference evidence="3 4" key="1">
    <citation type="submission" date="2020-09" db="EMBL/GenBank/DDBJ databases">
        <title>Complete genome sequence of an Arctic sea ice bacterium Marinomonas arctica BSI20414.</title>
        <authorList>
            <person name="Liao L."/>
            <person name="Chen B."/>
        </authorList>
    </citation>
    <scope>NUCLEOTIDE SEQUENCE [LARGE SCALE GENOMIC DNA]</scope>
    <source>
        <strain evidence="3 4">BSI20414</strain>
    </source>
</reference>
<keyword evidence="1" id="KW-0472">Membrane</keyword>
<proteinExistence type="predicted"/>
<organism evidence="3 4">
    <name type="scientific">Marinomonas arctica</name>
    <dbReference type="NCBI Taxonomy" id="383750"/>
    <lineage>
        <taxon>Bacteria</taxon>
        <taxon>Pseudomonadati</taxon>
        <taxon>Pseudomonadota</taxon>
        <taxon>Gammaproteobacteria</taxon>
        <taxon>Oceanospirillales</taxon>
        <taxon>Oceanospirillaceae</taxon>
        <taxon>Marinomonas</taxon>
    </lineage>
</organism>
<dbReference type="InterPro" id="IPR002921">
    <property type="entry name" value="Fungal_lipase-type"/>
</dbReference>
<feature type="transmembrane region" description="Helical" evidence="1">
    <location>
        <begin position="20"/>
        <end position="48"/>
    </location>
</feature>
<dbReference type="OrthoDB" id="5522031at2"/>
<evidence type="ECO:0000313" key="4">
    <source>
        <dbReference type="Proteomes" id="UP000516370"/>
    </source>
</evidence>
<dbReference type="InterPro" id="IPR029058">
    <property type="entry name" value="AB_hydrolase_fold"/>
</dbReference>
<dbReference type="Gene3D" id="3.40.50.1820">
    <property type="entry name" value="alpha/beta hydrolase"/>
    <property type="match status" value="1"/>
</dbReference>
<accession>A0A7H1JBG7</accession>
<evidence type="ECO:0000256" key="1">
    <source>
        <dbReference type="SAM" id="Phobius"/>
    </source>
</evidence>
<dbReference type="KEGG" id="mard:IBG28_09655"/>
<dbReference type="InterPro" id="IPR051218">
    <property type="entry name" value="Sec_MonoDiacylglyc_Lipase"/>
</dbReference>
<keyword evidence="1" id="KW-1133">Transmembrane helix</keyword>
<keyword evidence="4" id="KW-1185">Reference proteome</keyword>
<gene>
    <name evidence="3" type="ORF">IBG28_09655</name>
</gene>
<evidence type="ECO:0000259" key="2">
    <source>
        <dbReference type="Pfam" id="PF01764"/>
    </source>
</evidence>
<name>A0A7H1JBG7_9GAMM</name>
<keyword evidence="1" id="KW-0812">Transmembrane</keyword>
<dbReference type="Pfam" id="PF01764">
    <property type="entry name" value="Lipase_3"/>
    <property type="match status" value="1"/>
</dbReference>
<dbReference type="PANTHER" id="PTHR45856:SF24">
    <property type="entry name" value="FUNGAL LIPASE-LIKE DOMAIN-CONTAINING PROTEIN"/>
    <property type="match status" value="1"/>
</dbReference>
<sequence>MTRLTKSFSAQETTVRHNQFLVPCAFLLLWCSNPLMLKNALLCLLLILTVSFQPLMAAPDFVAIKAQAQLAEDTYLEAHTLEQRLEEQGQSLLHQSIIPLSQVSYFLSRANGVQTIAIRGTANLENAMLDLDLELQPDSLLNIKLHQGFGSGAKAVYEDIQPFLSKEHPIHLTGHSLGGAIAVILAMYLEKDGFAVEQVITFGQPKVTNATGAKMFSRLPLTRVVTPNDIVPLVPPISPMQIKDLDIFWHMGEEVILLGGKTFTQTNGIKSMLRATKFTTSIPNEQNLIAHKMTTYVNLIEALQTTPQEMPYKTDISLFGFSLD</sequence>
<dbReference type="PANTHER" id="PTHR45856">
    <property type="entry name" value="ALPHA/BETA-HYDROLASES SUPERFAMILY PROTEIN"/>
    <property type="match status" value="1"/>
</dbReference>
<dbReference type="CDD" id="cd00519">
    <property type="entry name" value="Lipase_3"/>
    <property type="match status" value="1"/>
</dbReference>
<evidence type="ECO:0000313" key="3">
    <source>
        <dbReference type="EMBL" id="QNT07833.1"/>
    </source>
</evidence>
<dbReference type="EMBL" id="CP061081">
    <property type="protein sequence ID" value="QNT07833.1"/>
    <property type="molecule type" value="Genomic_DNA"/>
</dbReference>